<evidence type="ECO:0000313" key="4">
    <source>
        <dbReference type="EMBL" id="CBJ53993.1"/>
    </source>
</evidence>
<keyword evidence="4" id="KW-0614">Plasmid</keyword>
<dbReference type="SUPFAM" id="SSF140731">
    <property type="entry name" value="PA2201 C-terminal domain-like"/>
    <property type="match status" value="1"/>
</dbReference>
<geneLocation type="plasmid" evidence="4">
    <name>RCFBPv3_mp</name>
</geneLocation>
<gene>
    <name evidence="4" type="ORF">RCFBP_mp20567</name>
</gene>
<sequence>MMVRANLGDTAYWNKWVDYGEARIAEMISRAKEPSRNPSYRPQYVYEITRESYEQMLRRYSRGDSVRELAHYFPTLLDTWEEAERLGKDVWTEEQQYTRHAWAVNFDHYVVCFWLVGLALALDIPNDQWKRLIDLVGNEGEDILLDGIIASRKKDRKINAKLCYPKPYQRLLDAVNAPKAEHGKSLLVFVENWYAELDRPPKKGLSDQTAMYDRPYWHRYGDQNFEGGAYFGRWCVEAVAAVKAFGIDDSLCLGHPNYPGDLLRPDGPGTHPVHSAQEGAGSGEVGEAEAAVKRSGWLGRLFGK</sequence>
<reference evidence="4" key="1">
    <citation type="journal article" date="2010" name="BMC Genomics">
        <title>Genomes of three tomato pathogens within the Ralstonia solanacearum species complex reveal significant evolutionary divergence.</title>
        <authorList>
            <person name="Remenant B."/>
            <person name="Coupat-Goutaland B."/>
            <person name="Guidot A."/>
            <person name="Cellier G."/>
            <person name="Wicker E."/>
            <person name="Allen C."/>
            <person name="Fegan M."/>
            <person name="Pruvost O."/>
            <person name="Elbaz M."/>
            <person name="Calteau A."/>
            <person name="Salvignol G."/>
            <person name="Mornico D."/>
            <person name="Mangenot S."/>
            <person name="Barbe V."/>
            <person name="Medigue C."/>
            <person name="Prior P."/>
        </authorList>
    </citation>
    <scope>NUCLEOTIDE SEQUENCE [LARGE SCALE GENOMIC DNA]</scope>
    <source>
        <strain evidence="4">CFBP2957</strain>
        <plasmid evidence="4">RCFBPv3_mp</plasmid>
    </source>
</reference>
<dbReference type="Pfam" id="PF08929">
    <property type="entry name" value="PoNi_C"/>
    <property type="match status" value="1"/>
</dbReference>
<dbReference type="AlphaFoldDB" id="D8P507"/>
<dbReference type="EMBL" id="FP885907">
    <property type="protein sequence ID" value="CBJ53993.1"/>
    <property type="molecule type" value="Genomic_DNA"/>
</dbReference>
<organism evidence="4">
    <name type="scientific">Ralstonia solanacearum CFBP2957</name>
    <dbReference type="NCBI Taxonomy" id="859656"/>
    <lineage>
        <taxon>Bacteria</taxon>
        <taxon>Pseudomonadati</taxon>
        <taxon>Pseudomonadota</taxon>
        <taxon>Betaproteobacteria</taxon>
        <taxon>Burkholderiales</taxon>
        <taxon>Burkholderiaceae</taxon>
        <taxon>Ralstonia</taxon>
        <taxon>Ralstonia solanacearum species complex</taxon>
    </lineage>
</organism>
<reference evidence="4" key="2">
    <citation type="submission" date="2010-02" db="EMBL/GenBank/DDBJ databases">
        <authorList>
            <person name="Genoscope - CEA"/>
        </authorList>
    </citation>
    <scope>NUCLEOTIDE SEQUENCE</scope>
    <source>
        <strain evidence="4">CFBP2957</strain>
        <plasmid evidence="4">RCFBPv3_mp</plasmid>
    </source>
</reference>
<feature type="domain" description="PoNi C-terminal" evidence="3">
    <location>
        <begin position="141"/>
        <end position="262"/>
    </location>
</feature>
<dbReference type="InterPro" id="IPR028983">
    <property type="entry name" value="PA2201-like_C"/>
</dbReference>
<name>D8P507_RALSL</name>
<accession>D8P507</accession>
<dbReference type="Pfam" id="PF08928">
    <property type="entry name" value="PoNi_N"/>
    <property type="match status" value="1"/>
</dbReference>
<evidence type="ECO:0000256" key="1">
    <source>
        <dbReference type="SAM" id="MobiDB-lite"/>
    </source>
</evidence>
<dbReference type="InterPro" id="IPR015024">
    <property type="entry name" value="PoNi_N"/>
</dbReference>
<evidence type="ECO:0000259" key="3">
    <source>
        <dbReference type="Pfam" id="PF08929"/>
    </source>
</evidence>
<feature type="domain" description="PoNi N-terminal" evidence="2">
    <location>
        <begin position="4"/>
        <end position="133"/>
    </location>
</feature>
<dbReference type="InterPro" id="IPR015025">
    <property type="entry name" value="PoNi_C"/>
</dbReference>
<feature type="region of interest" description="Disordered" evidence="1">
    <location>
        <begin position="263"/>
        <end position="286"/>
    </location>
</feature>
<dbReference type="Gene3D" id="1.10.3920.10">
    <property type="entry name" value="PA2201 C-terminal domain-like"/>
    <property type="match status" value="1"/>
</dbReference>
<proteinExistence type="predicted"/>
<evidence type="ECO:0000259" key="2">
    <source>
        <dbReference type="Pfam" id="PF08928"/>
    </source>
</evidence>
<protein>
    <submittedName>
        <fullName evidence="4">Uncharacterized protein</fullName>
    </submittedName>
</protein>